<protein>
    <submittedName>
        <fullName evidence="1">Uncharacterized protein</fullName>
    </submittedName>
</protein>
<reference evidence="1 2" key="1">
    <citation type="submission" date="2013-11" db="EMBL/GenBank/DDBJ databases">
        <title>Genome sequencing of Stegodyphus mimosarum.</title>
        <authorList>
            <person name="Bechsgaard J."/>
        </authorList>
    </citation>
    <scope>NUCLEOTIDE SEQUENCE [LARGE SCALE GENOMIC DNA]</scope>
</reference>
<sequence length="53" mass="6097">MYGKLCNGEYEYAIPPDLRDWSMCIPANDATPAPTDMDYNIRFDLPLITTLRN</sequence>
<evidence type="ECO:0000313" key="1">
    <source>
        <dbReference type="EMBL" id="KFM79610.1"/>
    </source>
</evidence>
<dbReference type="AlphaFoldDB" id="A0A087UQH1"/>
<keyword evidence="2" id="KW-1185">Reference proteome</keyword>
<organism evidence="1 2">
    <name type="scientific">Stegodyphus mimosarum</name>
    <name type="common">African social velvet spider</name>
    <dbReference type="NCBI Taxonomy" id="407821"/>
    <lineage>
        <taxon>Eukaryota</taxon>
        <taxon>Metazoa</taxon>
        <taxon>Ecdysozoa</taxon>
        <taxon>Arthropoda</taxon>
        <taxon>Chelicerata</taxon>
        <taxon>Arachnida</taxon>
        <taxon>Araneae</taxon>
        <taxon>Araneomorphae</taxon>
        <taxon>Entelegynae</taxon>
        <taxon>Eresoidea</taxon>
        <taxon>Eresidae</taxon>
        <taxon>Stegodyphus</taxon>
    </lineage>
</organism>
<evidence type="ECO:0000313" key="2">
    <source>
        <dbReference type="Proteomes" id="UP000054359"/>
    </source>
</evidence>
<dbReference type="Proteomes" id="UP000054359">
    <property type="component" value="Unassembled WGS sequence"/>
</dbReference>
<feature type="non-terminal residue" evidence="1">
    <location>
        <position position="53"/>
    </location>
</feature>
<gene>
    <name evidence="1" type="ORF">X975_09578</name>
</gene>
<accession>A0A087UQH1</accession>
<dbReference type="EMBL" id="KK121026">
    <property type="protein sequence ID" value="KFM79610.1"/>
    <property type="molecule type" value="Genomic_DNA"/>
</dbReference>
<name>A0A087UQH1_STEMI</name>
<proteinExistence type="predicted"/>